<dbReference type="GeneID" id="8504581"/>
<keyword evidence="7" id="KW-0472">Membrane</keyword>
<dbReference type="PIRSF" id="PIRSF016302">
    <property type="entry name" value="Man_a_manosd"/>
    <property type="match status" value="1"/>
</dbReference>
<dbReference type="KEGG" id="bgh:BDBG_04931"/>
<dbReference type="RefSeq" id="XP_002625067.1">
    <property type="nucleotide sequence ID" value="XM_002625021.1"/>
</dbReference>
<dbReference type="Gene3D" id="1.50.10.20">
    <property type="match status" value="1"/>
</dbReference>
<sequence length="465" mass="50807">MKVDKFWALLTATASFGIGLVNADDDDLSVGSLDSTKAAATAITRGAARYYRGNEPGESPGILPRPYTWWHSAVLFGSLVDYWHFTGDSSYNDMVKQGLLAQAGQNQDYQPANQSAGLGNDDQAQWGLAALSAAEFSFDARSDEWAGFARLVFQTQARRWDDEKCRGGLNWRVNTFSDGHSVKNSMSNGAFFELSSRLARYTNNQTYAEWAGKAWDWMSDIGLLTDDFKVFDAADGNTDCKEINDDQWSANVGSLLSGAAHMYNMTNGDSTWKSRVEDLFKGASIFFKRDIMFEPACEPDEKCDIRRKTFKAILSKALRNTVQLAPFMNDLVLPKVEASAREAVDECDEEDGYHMCSYDWVDVDNDRDDKDDDNDDDETLGEQLSVLQIVLAKLAGMGEGTPPGRQSSPGGSPGGANSRGTPTNGAPPSASSPNAASSVMDLDIRQWGAIVGMTALAAMLAKCYV</sequence>
<dbReference type="AlphaFoldDB" id="A0A179UQK7"/>
<dbReference type="InterPro" id="IPR005198">
    <property type="entry name" value="Glyco_hydro_76"/>
</dbReference>
<proteinExistence type="inferred from homology"/>
<feature type="compositionally biased region" description="Low complexity" evidence="11">
    <location>
        <begin position="400"/>
        <end position="437"/>
    </location>
</feature>
<keyword evidence="14" id="KW-1185">Reference proteome</keyword>
<dbReference type="Pfam" id="PF03663">
    <property type="entry name" value="Glyco_hydro_76"/>
    <property type="match status" value="1"/>
</dbReference>
<dbReference type="STRING" id="559298.A0A179UQK7"/>
<keyword evidence="8" id="KW-0325">Glycoprotein</keyword>
<dbReference type="EMBL" id="GG657455">
    <property type="protein sequence ID" value="OAT08692.1"/>
    <property type="molecule type" value="Genomic_DNA"/>
</dbReference>
<gene>
    <name evidence="13" type="ORF">BDBG_04931</name>
</gene>
<feature type="signal peptide" evidence="12">
    <location>
        <begin position="1"/>
        <end position="23"/>
    </location>
</feature>
<dbReference type="VEuPathDB" id="FungiDB:BDBG_04931"/>
<evidence type="ECO:0000256" key="2">
    <source>
        <dbReference type="ARBA" id="ARBA00004308"/>
    </source>
</evidence>
<keyword evidence="6 10" id="KW-0378">Hydrolase</keyword>
<protein>
    <recommendedName>
        <fullName evidence="4 10">Mannan endo-1,6-alpha-mannosidase</fullName>
        <ecNumber evidence="4 10">3.2.1.101</ecNumber>
    </recommendedName>
</protein>
<keyword evidence="5 12" id="KW-0732">Signal</keyword>
<feature type="region of interest" description="Disordered" evidence="11">
    <location>
        <begin position="397"/>
        <end position="437"/>
    </location>
</feature>
<dbReference type="InterPro" id="IPR014480">
    <property type="entry name" value="Mannan-1_6-alpha_mannosidase"/>
</dbReference>
<feature type="chain" id="PRO_5008107506" description="Mannan endo-1,6-alpha-mannosidase" evidence="12">
    <location>
        <begin position="24"/>
        <end position="465"/>
    </location>
</feature>
<reference evidence="14" key="1">
    <citation type="journal article" date="2015" name="PLoS Genet.">
        <title>The dynamic genome and transcriptome of the human fungal pathogen Blastomyces and close relative Emmonsia.</title>
        <authorList>
            <person name="Munoz J.F."/>
            <person name="Gauthier G.M."/>
            <person name="Desjardins C.A."/>
            <person name="Gallo J.E."/>
            <person name="Holder J."/>
            <person name="Sullivan T.D."/>
            <person name="Marty A.J."/>
            <person name="Carmen J.C."/>
            <person name="Chen Z."/>
            <person name="Ding L."/>
            <person name="Gujja S."/>
            <person name="Magrini V."/>
            <person name="Misas E."/>
            <person name="Mitreva M."/>
            <person name="Priest M."/>
            <person name="Saif S."/>
            <person name="Whiston E.A."/>
            <person name="Young S."/>
            <person name="Zeng Q."/>
            <person name="Goldman W.E."/>
            <person name="Mardis E.R."/>
            <person name="Taylor J.W."/>
            <person name="McEwen J.G."/>
            <person name="Clay O.K."/>
            <person name="Klein B.S."/>
            <person name="Cuomo C.A."/>
        </authorList>
    </citation>
    <scope>NUCLEOTIDE SEQUENCE [LARGE SCALE GENOMIC DNA]</scope>
    <source>
        <strain evidence="14">SLH14081</strain>
    </source>
</reference>
<accession>A0A179UQK7</accession>
<evidence type="ECO:0000256" key="10">
    <source>
        <dbReference type="PIRNR" id="PIRNR016302"/>
    </source>
</evidence>
<evidence type="ECO:0000256" key="5">
    <source>
        <dbReference type="ARBA" id="ARBA00022729"/>
    </source>
</evidence>
<evidence type="ECO:0000256" key="6">
    <source>
        <dbReference type="ARBA" id="ARBA00022801"/>
    </source>
</evidence>
<dbReference type="SUPFAM" id="SSF48208">
    <property type="entry name" value="Six-hairpin glycosidases"/>
    <property type="match status" value="1"/>
</dbReference>
<dbReference type="GO" id="GO:0012505">
    <property type="term" value="C:endomembrane system"/>
    <property type="evidence" value="ECO:0007669"/>
    <property type="project" value="UniProtKB-SubCell"/>
</dbReference>
<dbReference type="PANTHER" id="PTHR12145">
    <property type="entry name" value="MANNAN ENDO-1,6-ALPHA-MANNOSIDASE DCW1"/>
    <property type="match status" value="1"/>
</dbReference>
<comment type="subcellular location">
    <subcellularLocation>
        <location evidence="2">Endomembrane system</location>
    </subcellularLocation>
</comment>
<dbReference type="InterPro" id="IPR008928">
    <property type="entry name" value="6-hairpin_glycosidase_sf"/>
</dbReference>
<comment type="similarity">
    <text evidence="3 10">Belongs to the glycosyl hydrolase 76 family.</text>
</comment>
<evidence type="ECO:0000256" key="4">
    <source>
        <dbReference type="ARBA" id="ARBA00012350"/>
    </source>
</evidence>
<evidence type="ECO:0000313" key="13">
    <source>
        <dbReference type="EMBL" id="OAT08692.1"/>
    </source>
</evidence>
<comment type="catalytic activity">
    <reaction evidence="1 10">
        <text>Random hydrolysis of (1-&gt;6)-alpha-D-mannosidic linkages in unbranched (1-&gt;6)-mannans.</text>
        <dbReference type="EC" id="3.2.1.101"/>
    </reaction>
</comment>
<evidence type="ECO:0000256" key="8">
    <source>
        <dbReference type="ARBA" id="ARBA00023180"/>
    </source>
</evidence>
<evidence type="ECO:0000256" key="7">
    <source>
        <dbReference type="ARBA" id="ARBA00023136"/>
    </source>
</evidence>
<evidence type="ECO:0000313" key="14">
    <source>
        <dbReference type="Proteomes" id="UP000002038"/>
    </source>
</evidence>
<evidence type="ECO:0000256" key="12">
    <source>
        <dbReference type="SAM" id="SignalP"/>
    </source>
</evidence>
<dbReference type="GO" id="GO:0009272">
    <property type="term" value="P:fungal-type cell wall biogenesis"/>
    <property type="evidence" value="ECO:0007669"/>
    <property type="project" value="TreeGrafter"/>
</dbReference>
<dbReference type="PANTHER" id="PTHR12145:SF36">
    <property type="entry name" value="MANNAN ENDO-1,6-ALPHA-MANNOSIDASE DCW1"/>
    <property type="match status" value="1"/>
</dbReference>
<name>A0A179UQK7_BLAGS</name>
<dbReference type="EC" id="3.2.1.101" evidence="4 10"/>
<organism evidence="13 14">
    <name type="scientific">Blastomyces gilchristii (strain SLH14081)</name>
    <name type="common">Blastomyces dermatitidis</name>
    <dbReference type="NCBI Taxonomy" id="559298"/>
    <lineage>
        <taxon>Eukaryota</taxon>
        <taxon>Fungi</taxon>
        <taxon>Dikarya</taxon>
        <taxon>Ascomycota</taxon>
        <taxon>Pezizomycotina</taxon>
        <taxon>Eurotiomycetes</taxon>
        <taxon>Eurotiomycetidae</taxon>
        <taxon>Onygenales</taxon>
        <taxon>Ajellomycetaceae</taxon>
        <taxon>Blastomyces</taxon>
    </lineage>
</organism>
<dbReference type="GO" id="GO:0008496">
    <property type="term" value="F:mannan endo-1,6-alpha-mannosidase activity"/>
    <property type="evidence" value="ECO:0007669"/>
    <property type="project" value="UniProtKB-UniRule"/>
</dbReference>
<evidence type="ECO:0000256" key="3">
    <source>
        <dbReference type="ARBA" id="ARBA00009699"/>
    </source>
</evidence>
<dbReference type="OrthoDB" id="4187847at2759"/>
<dbReference type="GO" id="GO:0016052">
    <property type="term" value="P:carbohydrate catabolic process"/>
    <property type="evidence" value="ECO:0007669"/>
    <property type="project" value="InterPro"/>
</dbReference>
<keyword evidence="9 10" id="KW-0326">Glycosidase</keyword>
<dbReference type="Proteomes" id="UP000002038">
    <property type="component" value="Unassembled WGS sequence"/>
</dbReference>
<evidence type="ECO:0000256" key="11">
    <source>
        <dbReference type="SAM" id="MobiDB-lite"/>
    </source>
</evidence>
<evidence type="ECO:0000256" key="9">
    <source>
        <dbReference type="ARBA" id="ARBA00023295"/>
    </source>
</evidence>
<dbReference type="FunFam" id="1.50.10.20:FF:000006">
    <property type="entry name" value="Mannan endo-1,6-alpha-mannosidase"/>
    <property type="match status" value="1"/>
</dbReference>
<evidence type="ECO:0000256" key="1">
    <source>
        <dbReference type="ARBA" id="ARBA00001452"/>
    </source>
</evidence>